<dbReference type="SUPFAM" id="SSF46785">
    <property type="entry name" value="Winged helix' DNA-binding domain"/>
    <property type="match status" value="1"/>
</dbReference>
<keyword evidence="1" id="KW-0805">Transcription regulation</keyword>
<name>A0A1M4WFV5_9BACL</name>
<dbReference type="PANTHER" id="PTHR34580:SF9">
    <property type="entry name" value="SLL5097 PROTEIN"/>
    <property type="match status" value="1"/>
</dbReference>
<dbReference type="InterPro" id="IPR001034">
    <property type="entry name" value="DeoR_HTH"/>
</dbReference>
<dbReference type="GO" id="GO:0003700">
    <property type="term" value="F:DNA-binding transcription factor activity"/>
    <property type="evidence" value="ECO:0007669"/>
    <property type="project" value="InterPro"/>
</dbReference>
<evidence type="ECO:0000313" key="4">
    <source>
        <dbReference type="EMBL" id="SHE80065.1"/>
    </source>
</evidence>
<keyword evidence="2" id="KW-0804">Transcription</keyword>
<reference evidence="4 5" key="1">
    <citation type="submission" date="2016-11" db="EMBL/GenBank/DDBJ databases">
        <authorList>
            <person name="Jaros S."/>
            <person name="Januszkiewicz K."/>
            <person name="Wedrychowicz H."/>
        </authorList>
    </citation>
    <scope>NUCLEOTIDE SEQUENCE [LARGE SCALE GENOMIC DNA]</scope>
    <source>
        <strain evidence="4 5">DSM 44666</strain>
    </source>
</reference>
<evidence type="ECO:0000256" key="2">
    <source>
        <dbReference type="ARBA" id="ARBA00023163"/>
    </source>
</evidence>
<dbReference type="STRING" id="112248.SAMN05444392_103201"/>
<proteinExistence type="predicted"/>
<keyword evidence="4" id="KW-0238">DNA-binding</keyword>
<dbReference type="Proteomes" id="UP000184476">
    <property type="component" value="Unassembled WGS sequence"/>
</dbReference>
<sequence>MLKKSERLHQMLRFINQKQHFTLKDLMQEFQISKRTALRDVESLEEMGAPIYVEYGRYGGYRLLNEVQLPPISFNSQEVYALYFAIQALRSFSNLPFQASFQSIHEKFMDKVSDRQKEDIEKMQNKVSFQHTVQIRDSRYLDVLLLASIENQVLRITYQRGKQVSKRDIQPIRIRFKKGFWYCQAYDMTKEAYRVFRCDRIQTAESTNLKPTKLLNEDTIHDPQELWTPSQKAVSFKCLITDHGIERAQLESFPSIKIKHELGKTYLLGWYEPHELDFIVSYFASFGKSLQVIEPIQLKEKLKKYYQALIDHIE</sequence>
<keyword evidence="5" id="KW-1185">Reference proteome</keyword>
<dbReference type="EMBL" id="FQVL01000003">
    <property type="protein sequence ID" value="SHE80065.1"/>
    <property type="molecule type" value="Genomic_DNA"/>
</dbReference>
<dbReference type="InterPro" id="IPR013196">
    <property type="entry name" value="HTH_11"/>
</dbReference>
<accession>A0A1M4WFV5</accession>
<dbReference type="SMART" id="SM00420">
    <property type="entry name" value="HTH_DEOR"/>
    <property type="match status" value="1"/>
</dbReference>
<feature type="domain" description="HTH deoR-type" evidence="3">
    <location>
        <begin position="4"/>
        <end position="63"/>
    </location>
</feature>
<organism evidence="4 5">
    <name type="scientific">Seinonella peptonophila</name>
    <dbReference type="NCBI Taxonomy" id="112248"/>
    <lineage>
        <taxon>Bacteria</taxon>
        <taxon>Bacillati</taxon>
        <taxon>Bacillota</taxon>
        <taxon>Bacilli</taxon>
        <taxon>Bacillales</taxon>
        <taxon>Thermoactinomycetaceae</taxon>
        <taxon>Seinonella</taxon>
    </lineage>
</organism>
<dbReference type="PROSITE" id="PS52050">
    <property type="entry name" value="WYL"/>
    <property type="match status" value="1"/>
</dbReference>
<dbReference type="AlphaFoldDB" id="A0A1M4WFV5"/>
<dbReference type="Pfam" id="PF08279">
    <property type="entry name" value="HTH_11"/>
    <property type="match status" value="1"/>
</dbReference>
<dbReference type="PANTHER" id="PTHR34580">
    <property type="match status" value="1"/>
</dbReference>
<protein>
    <submittedName>
        <fullName evidence="4">Predicted DNA-binding transcriptional regulator YafY, contains an HTH and WYL domains</fullName>
    </submittedName>
</protein>
<dbReference type="PROSITE" id="PS51000">
    <property type="entry name" value="HTH_DEOR_2"/>
    <property type="match status" value="1"/>
</dbReference>
<dbReference type="Pfam" id="PF13280">
    <property type="entry name" value="WYL"/>
    <property type="match status" value="1"/>
</dbReference>
<dbReference type="InterPro" id="IPR036390">
    <property type="entry name" value="WH_DNA-bd_sf"/>
</dbReference>
<dbReference type="InterPro" id="IPR026881">
    <property type="entry name" value="WYL_dom"/>
</dbReference>
<gene>
    <name evidence="4" type="ORF">SAMN05444392_103201</name>
</gene>
<dbReference type="InterPro" id="IPR036388">
    <property type="entry name" value="WH-like_DNA-bd_sf"/>
</dbReference>
<dbReference type="Gene3D" id="1.10.10.10">
    <property type="entry name" value="Winged helix-like DNA-binding domain superfamily/Winged helix DNA-binding domain"/>
    <property type="match status" value="1"/>
</dbReference>
<dbReference type="GO" id="GO:0003677">
    <property type="term" value="F:DNA binding"/>
    <property type="evidence" value="ECO:0007669"/>
    <property type="project" value="UniProtKB-KW"/>
</dbReference>
<evidence type="ECO:0000313" key="5">
    <source>
        <dbReference type="Proteomes" id="UP000184476"/>
    </source>
</evidence>
<dbReference type="InterPro" id="IPR051534">
    <property type="entry name" value="CBASS_pafABC_assoc_protein"/>
</dbReference>
<evidence type="ECO:0000256" key="1">
    <source>
        <dbReference type="ARBA" id="ARBA00023015"/>
    </source>
</evidence>
<evidence type="ECO:0000259" key="3">
    <source>
        <dbReference type="PROSITE" id="PS51000"/>
    </source>
</evidence>